<evidence type="ECO:0000256" key="1">
    <source>
        <dbReference type="SAM" id="MobiDB-lite"/>
    </source>
</evidence>
<feature type="region of interest" description="Disordered" evidence="1">
    <location>
        <begin position="97"/>
        <end position="116"/>
    </location>
</feature>
<evidence type="ECO:0000313" key="3">
    <source>
        <dbReference type="Proteomes" id="UP001226084"/>
    </source>
</evidence>
<comment type="caution">
    <text evidence="2">The sequence shown here is derived from an EMBL/GenBank/DDBJ whole genome shotgun (WGS) entry which is preliminary data.</text>
</comment>
<dbReference type="Proteomes" id="UP001226084">
    <property type="component" value="Unassembled WGS sequence"/>
</dbReference>
<gene>
    <name evidence="2" type="ORF">QE424_002928</name>
</gene>
<name>A0AAP5AJE2_9GAMM</name>
<accession>A0AAP5AJE2</accession>
<reference evidence="2" key="1">
    <citation type="submission" date="2023-07" db="EMBL/GenBank/DDBJ databases">
        <title>Functional and genomic diversity of the sorghum phyllosphere microbiome.</title>
        <authorList>
            <person name="Shade A."/>
        </authorList>
    </citation>
    <scope>NUCLEOTIDE SEQUENCE</scope>
    <source>
        <strain evidence="2">SORGH_AS_0457</strain>
    </source>
</reference>
<dbReference type="EMBL" id="JAUTAS010000001">
    <property type="protein sequence ID" value="MDQ1109769.1"/>
    <property type="molecule type" value="Genomic_DNA"/>
</dbReference>
<sequence length="141" mass="15563">MSIAEVLNQLFRPASFNAEKTVRAIVAHPEAAARDFNGLITHINNRCHRYGIGCRGEDGLRAQVNLDKFARSKGAAAPTEGQAKLLLNSLKSLQRDLERQRGPARLASGPHDSWNNDRLSQLNKALELTRSLQHFRGPAKG</sequence>
<proteinExistence type="predicted"/>
<organism evidence="2 3">
    <name type="scientific">Stenotrophomonas rhizophila</name>
    <dbReference type="NCBI Taxonomy" id="216778"/>
    <lineage>
        <taxon>Bacteria</taxon>
        <taxon>Pseudomonadati</taxon>
        <taxon>Pseudomonadota</taxon>
        <taxon>Gammaproteobacteria</taxon>
        <taxon>Lysobacterales</taxon>
        <taxon>Lysobacteraceae</taxon>
        <taxon>Stenotrophomonas</taxon>
    </lineage>
</organism>
<dbReference type="AlphaFoldDB" id="A0AAP5AJE2"/>
<dbReference type="RefSeq" id="WP_307107429.1">
    <property type="nucleotide sequence ID" value="NZ_JAUTAS010000001.1"/>
</dbReference>
<evidence type="ECO:0000313" key="2">
    <source>
        <dbReference type="EMBL" id="MDQ1109769.1"/>
    </source>
</evidence>
<protein>
    <submittedName>
        <fullName evidence="2">Uncharacterized protein</fullName>
    </submittedName>
</protein>